<gene>
    <name evidence="5" type="ORF">SAMN02745136_05713</name>
    <name evidence="6" type="ORF">SAMN02745136_05727</name>
</gene>
<evidence type="ECO:0000256" key="3">
    <source>
        <dbReference type="ARBA" id="ARBA00023172"/>
    </source>
</evidence>
<dbReference type="RefSeq" id="WP_073280579.1">
    <property type="nucleotide sequence ID" value="NZ_FRAC01000056.1"/>
</dbReference>
<dbReference type="PANTHER" id="PTHR30349">
    <property type="entry name" value="PHAGE INTEGRASE-RELATED"/>
    <property type="match status" value="1"/>
</dbReference>
<proteinExistence type="inferred from homology"/>
<dbReference type="Gene3D" id="1.10.443.10">
    <property type="entry name" value="Intergrase catalytic core"/>
    <property type="match status" value="1"/>
</dbReference>
<dbReference type="PROSITE" id="PS51898">
    <property type="entry name" value="TYR_RECOMBINASE"/>
    <property type="match status" value="1"/>
</dbReference>
<dbReference type="GO" id="GO:0006310">
    <property type="term" value="P:DNA recombination"/>
    <property type="evidence" value="ECO:0007669"/>
    <property type="project" value="UniProtKB-KW"/>
</dbReference>
<evidence type="ECO:0000313" key="7">
    <source>
        <dbReference type="Proteomes" id="UP000184386"/>
    </source>
</evidence>
<dbReference type="STRING" id="1121322.SAMN02745136_05713"/>
<evidence type="ECO:0000256" key="2">
    <source>
        <dbReference type="ARBA" id="ARBA00023125"/>
    </source>
</evidence>
<comment type="similarity">
    <text evidence="1">Belongs to the 'phage' integrase family.</text>
</comment>
<dbReference type="GO" id="GO:0015074">
    <property type="term" value="P:DNA integration"/>
    <property type="evidence" value="ECO:0007669"/>
    <property type="project" value="InterPro"/>
</dbReference>
<keyword evidence="7" id="KW-1185">Reference proteome</keyword>
<name>A0A1M7DJB6_9FIRM</name>
<evidence type="ECO:0000313" key="5">
    <source>
        <dbReference type="EMBL" id="SHL79616.1"/>
    </source>
</evidence>
<dbReference type="InterPro" id="IPR013762">
    <property type="entry name" value="Integrase-like_cat_sf"/>
</dbReference>
<dbReference type="Pfam" id="PF00589">
    <property type="entry name" value="Phage_integrase"/>
    <property type="match status" value="1"/>
</dbReference>
<evidence type="ECO:0000313" key="6">
    <source>
        <dbReference type="EMBL" id="SHL80302.1"/>
    </source>
</evidence>
<keyword evidence="2" id="KW-0238">DNA-binding</keyword>
<feature type="domain" description="Tyr recombinase" evidence="4">
    <location>
        <begin position="104"/>
        <end position="310"/>
    </location>
</feature>
<sequence length="329" mass="38281">MKKSFYSCFASDLDIFIQTKHQNGFLYESAEYILHQFDVFCSGRQLCNPEITKDLVNDWLACYDGNCAVTTAGRASVIRQFSLYLLSMGKNAYIPSQKFRGKQRLAHVMSDPEIMELFEQIDLYIPDSKIPSFHRLAMEYRVIFRLLLCCGLRVSEARKLKKQDVSLKEGILIIRCSKGNKDRIVYLPEDLRELCLQYAEQMPSSHPDASEWFFPAREMDNLLTVGIIDRRFNLAWNSTSFAGICPNKPTVHSLRHTFVVKRMNQWMKEDIPLDSMLPYLSKYLGHSSVEDTFYYYHQIDAAFNLVRVKDNKSKMIIPEVADHEDDIFE</sequence>
<dbReference type="EMBL" id="FRAC01000056">
    <property type="protein sequence ID" value="SHL79616.1"/>
    <property type="molecule type" value="Genomic_DNA"/>
</dbReference>
<dbReference type="InterPro" id="IPR002104">
    <property type="entry name" value="Integrase_catalytic"/>
</dbReference>
<dbReference type="AlphaFoldDB" id="A0A1M7DJB6"/>
<dbReference type="InterPro" id="IPR011010">
    <property type="entry name" value="DNA_brk_join_enz"/>
</dbReference>
<evidence type="ECO:0000256" key="1">
    <source>
        <dbReference type="ARBA" id="ARBA00008857"/>
    </source>
</evidence>
<organism evidence="5 7">
    <name type="scientific">Anaerocolumna jejuensis DSM 15929</name>
    <dbReference type="NCBI Taxonomy" id="1121322"/>
    <lineage>
        <taxon>Bacteria</taxon>
        <taxon>Bacillati</taxon>
        <taxon>Bacillota</taxon>
        <taxon>Clostridia</taxon>
        <taxon>Lachnospirales</taxon>
        <taxon>Lachnospiraceae</taxon>
        <taxon>Anaerocolumna</taxon>
    </lineage>
</organism>
<protein>
    <submittedName>
        <fullName evidence="5">Site-specific recombinase XerD</fullName>
    </submittedName>
</protein>
<accession>A0A1M7DJB6</accession>
<dbReference type="GO" id="GO:0003677">
    <property type="term" value="F:DNA binding"/>
    <property type="evidence" value="ECO:0007669"/>
    <property type="project" value="UniProtKB-KW"/>
</dbReference>
<dbReference type="SUPFAM" id="SSF56349">
    <property type="entry name" value="DNA breaking-rejoining enzymes"/>
    <property type="match status" value="1"/>
</dbReference>
<dbReference type="PANTHER" id="PTHR30349:SF41">
    <property type="entry name" value="INTEGRASE_RECOMBINASE PROTEIN MJ0367-RELATED"/>
    <property type="match status" value="1"/>
</dbReference>
<dbReference type="InterPro" id="IPR050090">
    <property type="entry name" value="Tyrosine_recombinase_XerCD"/>
</dbReference>
<dbReference type="Proteomes" id="UP000184386">
    <property type="component" value="Unassembled WGS sequence"/>
</dbReference>
<evidence type="ECO:0000259" key="4">
    <source>
        <dbReference type="PROSITE" id="PS51898"/>
    </source>
</evidence>
<dbReference type="OrthoDB" id="9766545at2"/>
<keyword evidence="3" id="KW-0233">DNA recombination</keyword>
<dbReference type="EMBL" id="FRAC01000057">
    <property type="protein sequence ID" value="SHL80302.1"/>
    <property type="molecule type" value="Genomic_DNA"/>
</dbReference>
<reference evidence="5 7" key="1">
    <citation type="submission" date="2016-11" db="EMBL/GenBank/DDBJ databases">
        <authorList>
            <person name="Jaros S."/>
            <person name="Januszkiewicz K."/>
            <person name="Wedrychowicz H."/>
        </authorList>
    </citation>
    <scope>NUCLEOTIDE SEQUENCE [LARGE SCALE GENOMIC DNA]</scope>
    <source>
        <strain evidence="5 7">DSM 15929</strain>
    </source>
</reference>